<evidence type="ECO:0000313" key="9">
    <source>
        <dbReference type="Proteomes" id="UP000240357"/>
    </source>
</evidence>
<dbReference type="SUPFAM" id="SSF103473">
    <property type="entry name" value="MFS general substrate transporter"/>
    <property type="match status" value="1"/>
</dbReference>
<accession>A0A2T2YNF9</accession>
<feature type="transmembrane region" description="Helical" evidence="6">
    <location>
        <begin position="100"/>
        <end position="119"/>
    </location>
</feature>
<evidence type="ECO:0000259" key="7">
    <source>
        <dbReference type="PROSITE" id="PS50850"/>
    </source>
</evidence>
<dbReference type="InterPro" id="IPR020846">
    <property type="entry name" value="MFS_dom"/>
</dbReference>
<name>A0A2T2YNF9_9BACT</name>
<dbReference type="PROSITE" id="PS50850">
    <property type="entry name" value="MFS"/>
    <property type="match status" value="1"/>
</dbReference>
<dbReference type="InterPro" id="IPR036259">
    <property type="entry name" value="MFS_trans_sf"/>
</dbReference>
<keyword evidence="9" id="KW-1185">Reference proteome</keyword>
<evidence type="ECO:0000313" key="8">
    <source>
        <dbReference type="EMBL" id="PSR57019.1"/>
    </source>
</evidence>
<evidence type="ECO:0000256" key="5">
    <source>
        <dbReference type="SAM" id="MobiDB-lite"/>
    </source>
</evidence>
<keyword evidence="2 6" id="KW-0812">Transmembrane</keyword>
<feature type="transmembrane region" description="Helical" evidence="6">
    <location>
        <begin position="162"/>
        <end position="185"/>
    </location>
</feature>
<evidence type="ECO:0000256" key="4">
    <source>
        <dbReference type="ARBA" id="ARBA00023136"/>
    </source>
</evidence>
<dbReference type="RefSeq" id="WP_106933191.1">
    <property type="nucleotide sequence ID" value="NZ_PYFT01000001.1"/>
</dbReference>
<keyword evidence="4 6" id="KW-0472">Membrane</keyword>
<evidence type="ECO:0000256" key="6">
    <source>
        <dbReference type="SAM" id="Phobius"/>
    </source>
</evidence>
<dbReference type="OrthoDB" id="9781156at2"/>
<proteinExistence type="predicted"/>
<dbReference type="Gene3D" id="1.20.1250.20">
    <property type="entry name" value="MFS general substrate transporter like domains"/>
    <property type="match status" value="2"/>
</dbReference>
<organism evidence="8 9">
    <name type="scientific">Adhaeribacter arboris</name>
    <dbReference type="NCBI Taxonomy" id="2072846"/>
    <lineage>
        <taxon>Bacteria</taxon>
        <taxon>Pseudomonadati</taxon>
        <taxon>Bacteroidota</taxon>
        <taxon>Cytophagia</taxon>
        <taxon>Cytophagales</taxon>
        <taxon>Hymenobacteraceae</taxon>
        <taxon>Adhaeribacter</taxon>
    </lineage>
</organism>
<evidence type="ECO:0000256" key="3">
    <source>
        <dbReference type="ARBA" id="ARBA00022989"/>
    </source>
</evidence>
<dbReference type="EMBL" id="PYFT01000001">
    <property type="protein sequence ID" value="PSR57019.1"/>
    <property type="molecule type" value="Genomic_DNA"/>
</dbReference>
<dbReference type="PIRSF" id="PIRSF002808">
    <property type="entry name" value="Hexose_phosphate_transp"/>
    <property type="match status" value="1"/>
</dbReference>
<dbReference type="InterPro" id="IPR050382">
    <property type="entry name" value="MFS_Na/Anion_cotransporter"/>
</dbReference>
<feature type="transmembrane region" description="Helical" evidence="6">
    <location>
        <begin position="252"/>
        <end position="273"/>
    </location>
</feature>
<dbReference type="GO" id="GO:0016020">
    <property type="term" value="C:membrane"/>
    <property type="evidence" value="ECO:0007669"/>
    <property type="project" value="UniProtKB-SubCell"/>
</dbReference>
<dbReference type="InterPro" id="IPR000849">
    <property type="entry name" value="Sugar_P_transporter"/>
</dbReference>
<dbReference type="PANTHER" id="PTHR11662:SF285">
    <property type="entry name" value="HEXURONATE TRANSPORTER"/>
    <property type="match status" value="1"/>
</dbReference>
<feature type="transmembrane region" description="Helical" evidence="6">
    <location>
        <begin position="326"/>
        <end position="344"/>
    </location>
</feature>
<evidence type="ECO:0000256" key="1">
    <source>
        <dbReference type="ARBA" id="ARBA00004141"/>
    </source>
</evidence>
<dbReference type="InterPro" id="IPR011701">
    <property type="entry name" value="MFS"/>
</dbReference>
<feature type="transmembrane region" description="Helical" evidence="6">
    <location>
        <begin position="293"/>
        <end position="314"/>
    </location>
</feature>
<reference evidence="8 9" key="1">
    <citation type="submission" date="2018-03" db="EMBL/GenBank/DDBJ databases">
        <title>Adhaeribacter sp. HMF7605 Genome sequencing and assembly.</title>
        <authorList>
            <person name="Kang H."/>
            <person name="Kang J."/>
            <person name="Cha I."/>
            <person name="Kim H."/>
            <person name="Joh K."/>
        </authorList>
    </citation>
    <scope>NUCLEOTIDE SEQUENCE [LARGE SCALE GENOMIC DNA]</scope>
    <source>
        <strain evidence="8 9">HMF7605</strain>
    </source>
</reference>
<keyword evidence="3 6" id="KW-1133">Transmembrane helix</keyword>
<dbReference type="AlphaFoldDB" id="A0A2T2YNF9"/>
<feature type="domain" description="Major facilitator superfamily (MFS) profile" evidence="7">
    <location>
        <begin position="35"/>
        <end position="446"/>
    </location>
</feature>
<gene>
    <name evidence="8" type="ORF">AHMF7605_27805</name>
</gene>
<comment type="caution">
    <text evidence="8">The sequence shown here is derived from an EMBL/GenBank/DDBJ whole genome shotgun (WGS) entry which is preliminary data.</text>
</comment>
<evidence type="ECO:0000256" key="2">
    <source>
        <dbReference type="ARBA" id="ARBA00022692"/>
    </source>
</evidence>
<feature type="transmembrane region" description="Helical" evidence="6">
    <location>
        <begin position="419"/>
        <end position="441"/>
    </location>
</feature>
<dbReference type="GO" id="GO:0015134">
    <property type="term" value="F:hexuronate transmembrane transporter activity"/>
    <property type="evidence" value="ECO:0007669"/>
    <property type="project" value="TreeGrafter"/>
</dbReference>
<dbReference type="Pfam" id="PF07690">
    <property type="entry name" value="MFS_1"/>
    <property type="match status" value="1"/>
</dbReference>
<dbReference type="CDD" id="cd17319">
    <property type="entry name" value="MFS_ExuT_GudP_like"/>
    <property type="match status" value="1"/>
</dbReference>
<sequence>MENSKSLKFQAAGATTSPTNPITPEPKTGNYRWVVCALLFFATTINYIDRQVIGLLKPTLENEFNWTETDYGNIVMVFASSYALGYIIFGNFIDRIGTKLGYTISIIIWSVAAMLHALVKSTLGFSIVRGLLGLGEAGNFPAAVKAVAEWFPKKERALATGIFNSGTSIGAVAAPILVPWILGAYGWQEAFLITGAIGFIWLLFWWFLYEIPSRHKKITPPEFAYIHSDNEPPAPENTGKLKWSRLLQIRQTWVFILGKVLTDPVWWFFLFWLPSYFATTFNLDLKKPSLHLAIVYTATTFGSIGGGYLSSYLIKRGWPVLKARKATLLCVAFAVLPIILAQYAPNIWVAVGIISLAAAAHQAWSANIFTIVSDIVPKKAVSSVVGVGGMAGSIASALFPLLVGSLLDSYKAAGNIGAGYNILFIICGFAYFVAWFVIHLLTARMKPVDL</sequence>
<feature type="region of interest" description="Disordered" evidence="5">
    <location>
        <begin position="1"/>
        <end position="22"/>
    </location>
</feature>
<dbReference type="Proteomes" id="UP000240357">
    <property type="component" value="Unassembled WGS sequence"/>
</dbReference>
<protein>
    <submittedName>
        <fullName evidence="8">MFS transporter</fullName>
    </submittedName>
</protein>
<feature type="transmembrane region" description="Helical" evidence="6">
    <location>
        <begin position="350"/>
        <end position="372"/>
    </location>
</feature>
<feature type="transmembrane region" description="Helical" evidence="6">
    <location>
        <begin position="384"/>
        <end position="407"/>
    </location>
</feature>
<feature type="transmembrane region" description="Helical" evidence="6">
    <location>
        <begin position="191"/>
        <end position="209"/>
    </location>
</feature>
<dbReference type="PANTHER" id="PTHR11662">
    <property type="entry name" value="SOLUTE CARRIER FAMILY 17"/>
    <property type="match status" value="1"/>
</dbReference>
<feature type="transmembrane region" description="Helical" evidence="6">
    <location>
        <begin position="69"/>
        <end position="88"/>
    </location>
</feature>
<comment type="subcellular location">
    <subcellularLocation>
        <location evidence="1">Membrane</location>
        <topology evidence="1">Multi-pass membrane protein</topology>
    </subcellularLocation>
</comment>